<evidence type="ECO:0000256" key="1">
    <source>
        <dbReference type="SAM" id="MobiDB-lite"/>
    </source>
</evidence>
<keyword evidence="2" id="KW-0812">Transmembrane</keyword>
<reference evidence="4" key="2">
    <citation type="submission" date="2020-09" db="EMBL/GenBank/DDBJ databases">
        <authorList>
            <person name="Sun Q."/>
            <person name="Zhou Y."/>
        </authorList>
    </citation>
    <scope>NUCLEOTIDE SEQUENCE</scope>
    <source>
        <strain evidence="4">CGMCC 4.7308</strain>
    </source>
</reference>
<dbReference type="InterPro" id="IPR013974">
    <property type="entry name" value="SAF"/>
</dbReference>
<evidence type="ECO:0000256" key="2">
    <source>
        <dbReference type="SAM" id="Phobius"/>
    </source>
</evidence>
<feature type="region of interest" description="Disordered" evidence="1">
    <location>
        <begin position="1"/>
        <end position="46"/>
    </location>
</feature>
<gene>
    <name evidence="4" type="ORF">GCM10011594_32530</name>
</gene>
<dbReference type="EMBL" id="BMNA01000007">
    <property type="protein sequence ID" value="GGM10093.1"/>
    <property type="molecule type" value="Genomic_DNA"/>
</dbReference>
<dbReference type="RefSeq" id="WP_188943315.1">
    <property type="nucleotide sequence ID" value="NZ_BMNA01000007.1"/>
</dbReference>
<dbReference type="Proteomes" id="UP000655208">
    <property type="component" value="Unassembled WGS sequence"/>
</dbReference>
<accession>A0A917T5L9</accession>
<name>A0A917T5L9_9ACTN</name>
<feature type="domain" description="SAF" evidence="3">
    <location>
        <begin position="78"/>
        <end position="139"/>
    </location>
</feature>
<feature type="transmembrane region" description="Helical" evidence="2">
    <location>
        <begin position="52"/>
        <end position="71"/>
    </location>
</feature>
<reference evidence="4" key="1">
    <citation type="journal article" date="2014" name="Int. J. Syst. Evol. Microbiol.">
        <title>Complete genome sequence of Corynebacterium casei LMG S-19264T (=DSM 44701T), isolated from a smear-ripened cheese.</title>
        <authorList>
            <consortium name="US DOE Joint Genome Institute (JGI-PGF)"/>
            <person name="Walter F."/>
            <person name="Albersmeier A."/>
            <person name="Kalinowski J."/>
            <person name="Ruckert C."/>
        </authorList>
    </citation>
    <scope>NUCLEOTIDE SEQUENCE</scope>
    <source>
        <strain evidence="4">CGMCC 4.7308</strain>
    </source>
</reference>
<evidence type="ECO:0000313" key="5">
    <source>
        <dbReference type="Proteomes" id="UP000655208"/>
    </source>
</evidence>
<evidence type="ECO:0000313" key="4">
    <source>
        <dbReference type="EMBL" id="GGM10093.1"/>
    </source>
</evidence>
<keyword evidence="5" id="KW-1185">Reference proteome</keyword>
<protein>
    <recommendedName>
        <fullName evidence="3">SAF domain-containing protein</fullName>
    </recommendedName>
</protein>
<dbReference type="Pfam" id="PF08666">
    <property type="entry name" value="SAF"/>
    <property type="match status" value="1"/>
</dbReference>
<keyword evidence="2" id="KW-0472">Membrane</keyword>
<organism evidence="4 5">
    <name type="scientific">Nakamurella endophytica</name>
    <dbReference type="NCBI Taxonomy" id="1748367"/>
    <lineage>
        <taxon>Bacteria</taxon>
        <taxon>Bacillati</taxon>
        <taxon>Actinomycetota</taxon>
        <taxon>Actinomycetes</taxon>
        <taxon>Nakamurellales</taxon>
        <taxon>Nakamurellaceae</taxon>
        <taxon>Nakamurella</taxon>
    </lineage>
</organism>
<proteinExistence type="predicted"/>
<keyword evidence="2" id="KW-1133">Transmembrane helix</keyword>
<dbReference type="AlphaFoldDB" id="A0A917T5L9"/>
<sequence>MTTSVNGVNGSARPVGTNGSARPAAAPTVGKGGAATPVARSPLPTRQRRPGYAALGALLVLGLGGGFGYLYSTAGEKVPVVVVAQPVAVGQVIERSDLSTVDVAGDITAIAGANLHSVVGQRAAVALLPHTLLQRSMVTDVDPMPAGQVQVGVAVKGGQLPADGLVPGDRVQVLALPSGQQQSGPGGDAGKPVVLVDAATVYAAHPDPVQAGGTLLTLLVPAADGPAVAAASASASAALVKVPAS</sequence>
<evidence type="ECO:0000259" key="3">
    <source>
        <dbReference type="SMART" id="SM00858"/>
    </source>
</evidence>
<comment type="caution">
    <text evidence="4">The sequence shown here is derived from an EMBL/GenBank/DDBJ whole genome shotgun (WGS) entry which is preliminary data.</text>
</comment>
<dbReference type="SMART" id="SM00858">
    <property type="entry name" value="SAF"/>
    <property type="match status" value="1"/>
</dbReference>